<evidence type="ECO:0000313" key="3">
    <source>
        <dbReference type="Proteomes" id="UP000070255"/>
    </source>
</evidence>
<dbReference type="Pfam" id="PF10908">
    <property type="entry name" value="Tlde1_dom"/>
    <property type="match status" value="1"/>
</dbReference>
<evidence type="ECO:0000259" key="1">
    <source>
        <dbReference type="Pfam" id="PF10908"/>
    </source>
</evidence>
<sequence length="160" mass="17471">MPIRCTFVLNNQPTSAFHCPGVGTLPAFSGRSSGRDNPEATAIEKVGPIPKGVYYIVDRQSGGNLGWLYDLWGQFGYGTSDHTKWFMLWNRDTGDSTYVGKVKRGAFRLHPIGPMGLSEGCITVTNTASFERFATFLRKKGADLTVPGTSLKAYGTVEVK</sequence>
<dbReference type="Proteomes" id="UP000070255">
    <property type="component" value="Unassembled WGS sequence"/>
</dbReference>
<accession>A0ABR5TIL4</accession>
<reference evidence="2 3" key="1">
    <citation type="submission" date="2015-11" db="EMBL/GenBank/DDBJ databases">
        <authorList>
            <person name="Sahl J."/>
            <person name="Wagner D."/>
            <person name="Keim P."/>
        </authorList>
    </citation>
    <scope>NUCLEOTIDE SEQUENCE [LARGE SCALE GENOMIC DNA]</scope>
    <source>
        <strain evidence="2 3">BDU18</strain>
    </source>
</reference>
<keyword evidence="3" id="KW-1185">Reference proteome</keyword>
<name>A0ABR5TIL4_9BURK</name>
<dbReference type="EMBL" id="LNJQ01000001">
    <property type="protein sequence ID" value="KWZ44843.1"/>
    <property type="molecule type" value="Genomic_DNA"/>
</dbReference>
<gene>
    <name evidence="2" type="ORF">WS72_11310</name>
</gene>
<proteinExistence type="predicted"/>
<organism evidence="2 3">
    <name type="scientific">Burkholderia savannae</name>
    <dbReference type="NCBI Taxonomy" id="1637837"/>
    <lineage>
        <taxon>Bacteria</taxon>
        <taxon>Pseudomonadati</taxon>
        <taxon>Pseudomonadota</taxon>
        <taxon>Betaproteobacteria</taxon>
        <taxon>Burkholderiales</taxon>
        <taxon>Burkholderiaceae</taxon>
        <taxon>Burkholderia</taxon>
        <taxon>pseudomallei group</taxon>
    </lineage>
</organism>
<comment type="caution">
    <text evidence="2">The sequence shown here is derived from an EMBL/GenBank/DDBJ whole genome shotgun (WGS) entry which is preliminary data.</text>
</comment>
<dbReference type="RefSeq" id="WP_060355358.1">
    <property type="nucleotide sequence ID" value="NZ_LNJQ01000001.1"/>
</dbReference>
<protein>
    <recommendedName>
        <fullName evidence="1">Tlde1 domain-containing protein</fullName>
    </recommendedName>
</protein>
<feature type="domain" description="Tlde1" evidence="1">
    <location>
        <begin position="24"/>
        <end position="148"/>
    </location>
</feature>
<dbReference type="InterPro" id="IPR021225">
    <property type="entry name" value="Tlde1_dom"/>
</dbReference>
<evidence type="ECO:0000313" key="2">
    <source>
        <dbReference type="EMBL" id="KWZ44843.1"/>
    </source>
</evidence>